<proteinExistence type="predicted"/>
<gene>
    <name evidence="3" type="ORF">Ctob_005523</name>
</gene>
<feature type="coiled-coil region" evidence="1">
    <location>
        <begin position="7"/>
        <end position="106"/>
    </location>
</feature>
<dbReference type="EMBL" id="JWZX01001334">
    <property type="protein sequence ID" value="KOO34065.1"/>
    <property type="molecule type" value="Genomic_DNA"/>
</dbReference>
<keyword evidence="1" id="KW-0175">Coiled coil</keyword>
<feature type="region of interest" description="Disordered" evidence="2">
    <location>
        <begin position="198"/>
        <end position="238"/>
    </location>
</feature>
<evidence type="ECO:0000313" key="4">
    <source>
        <dbReference type="Proteomes" id="UP000037460"/>
    </source>
</evidence>
<reference evidence="4" key="1">
    <citation type="journal article" date="2015" name="PLoS Genet.">
        <title>Genome Sequence and Transcriptome Analyses of Chrysochromulina tobin: Metabolic Tools for Enhanced Algal Fitness in the Prominent Order Prymnesiales (Haptophyceae).</title>
        <authorList>
            <person name="Hovde B.T."/>
            <person name="Deodato C.R."/>
            <person name="Hunsperger H.M."/>
            <person name="Ryken S.A."/>
            <person name="Yost W."/>
            <person name="Jha R.K."/>
            <person name="Patterson J."/>
            <person name="Monnat R.J. Jr."/>
            <person name="Barlow S.B."/>
            <person name="Starkenburg S.R."/>
            <person name="Cattolico R.A."/>
        </authorList>
    </citation>
    <scope>NUCLEOTIDE SEQUENCE</scope>
    <source>
        <strain evidence="4">CCMP291</strain>
    </source>
</reference>
<evidence type="ECO:0000313" key="3">
    <source>
        <dbReference type="EMBL" id="KOO34065.1"/>
    </source>
</evidence>
<name>A0A0M0K5H5_9EUKA</name>
<keyword evidence="4" id="KW-1185">Reference proteome</keyword>
<dbReference type="AlphaFoldDB" id="A0A0M0K5H5"/>
<protein>
    <submittedName>
        <fullName evidence="3">Uncharacterized protein</fullName>
    </submittedName>
</protein>
<organism evidence="3 4">
    <name type="scientific">Chrysochromulina tobinii</name>
    <dbReference type="NCBI Taxonomy" id="1460289"/>
    <lineage>
        <taxon>Eukaryota</taxon>
        <taxon>Haptista</taxon>
        <taxon>Haptophyta</taxon>
        <taxon>Prymnesiophyceae</taxon>
        <taxon>Prymnesiales</taxon>
        <taxon>Chrysochromulinaceae</taxon>
        <taxon>Chrysochromulina</taxon>
    </lineage>
</organism>
<evidence type="ECO:0000256" key="1">
    <source>
        <dbReference type="SAM" id="Coils"/>
    </source>
</evidence>
<feature type="region of interest" description="Disordered" evidence="2">
    <location>
        <begin position="114"/>
        <end position="168"/>
    </location>
</feature>
<feature type="compositionally biased region" description="Basic and acidic residues" evidence="2">
    <location>
        <begin position="215"/>
        <end position="224"/>
    </location>
</feature>
<dbReference type="Proteomes" id="UP000037460">
    <property type="component" value="Unassembled WGS sequence"/>
</dbReference>
<accession>A0A0M0K5H5</accession>
<evidence type="ECO:0000256" key="2">
    <source>
        <dbReference type="SAM" id="MobiDB-lite"/>
    </source>
</evidence>
<comment type="caution">
    <text evidence="3">The sequence shown here is derived from an EMBL/GenBank/DDBJ whole genome shotgun (WGS) entry which is preliminary data.</text>
</comment>
<sequence>MASEEKAARLAEREQALEAKLLEIERERETERHEAETRFEDMKAFMKGICDNLKAANTELNERLAELLQATKSPSHWLSMQTKSVLGAQEETIQRLHAENAQLRLRLAPPRKRCLKEGPSLETDEMTPISAGEGGVEADALGEGGEGAGTTRRESRSPGARALAEAEKQADVQAEAGKVARARAGAAAAAAAEVAAAAAAEASAATGVSEDDTEPAEKATERAHAVAAAAPPPRMVVPPMGLPKGIIPPVETKPEDRSIVAAVVDWFKGSAP</sequence>